<dbReference type="Proteomes" id="UP000781932">
    <property type="component" value="Unassembled WGS sequence"/>
</dbReference>
<keyword evidence="4" id="KW-1185">Reference proteome</keyword>
<dbReference type="RefSeq" id="XP_038746453.1">
    <property type="nucleotide sequence ID" value="XM_038887977.1"/>
</dbReference>
<proteinExistence type="predicted"/>
<dbReference type="PANTHER" id="PTHR46310:SF7">
    <property type="entry name" value="AMIDASE 1"/>
    <property type="match status" value="1"/>
</dbReference>
<reference evidence="3" key="1">
    <citation type="submission" date="2020-03" db="EMBL/GenBank/DDBJ databases">
        <authorList>
            <person name="He L."/>
        </authorList>
    </citation>
    <scope>NUCLEOTIDE SEQUENCE</scope>
    <source>
        <strain evidence="3">CkLH20</strain>
    </source>
</reference>
<dbReference type="SUPFAM" id="SSF75304">
    <property type="entry name" value="Amidase signature (AS) enzymes"/>
    <property type="match status" value="1"/>
</dbReference>
<evidence type="ECO:0000259" key="1">
    <source>
        <dbReference type="Pfam" id="PF01425"/>
    </source>
</evidence>
<dbReference type="InterPro" id="IPR023631">
    <property type="entry name" value="Amidase_dom"/>
</dbReference>
<sequence>MLSFSSNSSSINIDELEATIADFEKRDDVYSSSFLSTIVINNYTRLAESVEEYLHSIAATILYHSGEVTSLPSGPYLFHPSGNITKVYRLYWDYNFAFETPVVEGHNGSYVPLTGAVDIEANGALSVAVPSRLYYPPPSKEKPLSGKRLVVKDNYDLKGIRTVAGSRAIRQLSSPANDNAPSLQKLIDLGAVVVGKVKTTQVALGEVPADFVDQLAPFNPRGDNYQSPAFSSCGTGAGVASYDWLDFGTASDTGGSIRLPSKANGLFGLRVTNESLSTAGIMPQSPIFDVPGLLSRSALLLQTAYTHWLSSKPYTRFPRRIILPTEFWPTENATSMPVFESFLSKLSTYLNATLDEVSTNSSFKTHTHHSEGIQPFLQSAYSNITNYDQVRLWWRPFNAAYKSKFGRSPYIGPVPASRIERGETLTQDLYDDALARVGTYRSWFRQHVLPSCEEAILVYPLGAGLEEYRDIYPEPPSAVFGGTYPATFMSVLSGVPDYAVPIGIMTAAGCDKMLVDLVAKMSEKGLLVGEVKAGQRMY</sequence>
<evidence type="ECO:0008006" key="5">
    <source>
        <dbReference type="Google" id="ProtNLM"/>
    </source>
</evidence>
<feature type="domain" description="Scytalone dehydratase-like protein Arp1 N-terminal" evidence="2">
    <location>
        <begin position="5"/>
        <end position="91"/>
    </location>
</feature>
<evidence type="ECO:0000313" key="3">
    <source>
        <dbReference type="EMBL" id="KAF9876992.1"/>
    </source>
</evidence>
<dbReference type="Pfam" id="PF01425">
    <property type="entry name" value="Amidase"/>
    <property type="match status" value="1"/>
</dbReference>
<feature type="domain" description="Amidase" evidence="1">
    <location>
        <begin position="136"/>
        <end position="299"/>
    </location>
</feature>
<protein>
    <recommendedName>
        <fullName evidence="5">Amidase domain-containing protein</fullName>
    </recommendedName>
</protein>
<dbReference type="InterPro" id="IPR058329">
    <property type="entry name" value="Arp1_N"/>
</dbReference>
<dbReference type="GeneID" id="62161051"/>
<dbReference type="EMBL" id="JAATWM020000015">
    <property type="protein sequence ID" value="KAF9876992.1"/>
    <property type="molecule type" value="Genomic_DNA"/>
</dbReference>
<evidence type="ECO:0000313" key="4">
    <source>
        <dbReference type="Proteomes" id="UP000781932"/>
    </source>
</evidence>
<organism evidence="3 4">
    <name type="scientific">Colletotrichum karsti</name>
    <dbReference type="NCBI Taxonomy" id="1095194"/>
    <lineage>
        <taxon>Eukaryota</taxon>
        <taxon>Fungi</taxon>
        <taxon>Dikarya</taxon>
        <taxon>Ascomycota</taxon>
        <taxon>Pezizomycotina</taxon>
        <taxon>Sordariomycetes</taxon>
        <taxon>Hypocreomycetidae</taxon>
        <taxon>Glomerellales</taxon>
        <taxon>Glomerellaceae</taxon>
        <taxon>Colletotrichum</taxon>
        <taxon>Colletotrichum boninense species complex</taxon>
    </lineage>
</organism>
<dbReference type="PANTHER" id="PTHR46310">
    <property type="entry name" value="AMIDASE 1"/>
    <property type="match status" value="1"/>
</dbReference>
<dbReference type="InterPro" id="IPR036928">
    <property type="entry name" value="AS_sf"/>
</dbReference>
<reference evidence="3" key="2">
    <citation type="submission" date="2020-11" db="EMBL/GenBank/DDBJ databases">
        <title>Whole genome sequencing of Colletotrichum sp.</title>
        <authorList>
            <person name="Li H."/>
        </authorList>
    </citation>
    <scope>NUCLEOTIDE SEQUENCE</scope>
    <source>
        <strain evidence="3">CkLH20</strain>
    </source>
</reference>
<name>A0A9P6LLW7_9PEZI</name>
<dbReference type="Gene3D" id="3.90.1300.10">
    <property type="entry name" value="Amidase signature (AS) domain"/>
    <property type="match status" value="1"/>
</dbReference>
<dbReference type="OrthoDB" id="5423360at2759"/>
<gene>
    <name evidence="3" type="ORF">CkaCkLH20_05258</name>
</gene>
<dbReference type="AlphaFoldDB" id="A0A9P6LLW7"/>
<accession>A0A9P6LLW7</accession>
<comment type="caution">
    <text evidence="3">The sequence shown here is derived from an EMBL/GenBank/DDBJ whole genome shotgun (WGS) entry which is preliminary data.</text>
</comment>
<dbReference type="Pfam" id="PF26053">
    <property type="entry name" value="DUF8016"/>
    <property type="match status" value="1"/>
</dbReference>
<evidence type="ECO:0000259" key="2">
    <source>
        <dbReference type="Pfam" id="PF26053"/>
    </source>
</evidence>